<accession>A0A315W9B4</accession>
<organism evidence="10 11">
    <name type="scientific">Gambusia affinis</name>
    <name type="common">Western mosquitofish</name>
    <name type="synonym">Heterandria affinis</name>
    <dbReference type="NCBI Taxonomy" id="33528"/>
    <lineage>
        <taxon>Eukaryota</taxon>
        <taxon>Metazoa</taxon>
        <taxon>Chordata</taxon>
        <taxon>Craniata</taxon>
        <taxon>Vertebrata</taxon>
        <taxon>Euteleostomi</taxon>
        <taxon>Actinopterygii</taxon>
        <taxon>Neopterygii</taxon>
        <taxon>Teleostei</taxon>
        <taxon>Neoteleostei</taxon>
        <taxon>Acanthomorphata</taxon>
        <taxon>Ovalentaria</taxon>
        <taxon>Atherinomorphae</taxon>
        <taxon>Cyprinodontiformes</taxon>
        <taxon>Poeciliidae</taxon>
        <taxon>Poeciliinae</taxon>
        <taxon>Gambusia</taxon>
    </lineage>
</organism>
<proteinExistence type="predicted"/>
<dbReference type="PROSITE" id="PS50835">
    <property type="entry name" value="IG_LIKE"/>
    <property type="match status" value="1"/>
</dbReference>
<evidence type="ECO:0000256" key="6">
    <source>
        <dbReference type="ARBA" id="ARBA00023136"/>
    </source>
</evidence>
<keyword evidence="11" id="KW-1185">Reference proteome</keyword>
<dbReference type="Pfam" id="PF07686">
    <property type="entry name" value="V-set"/>
    <property type="match status" value="1"/>
</dbReference>
<dbReference type="AlphaFoldDB" id="A0A315W9B4"/>
<comment type="caution">
    <text evidence="10">The sequence shown here is derived from an EMBL/GenBank/DDBJ whole genome shotgun (WGS) entry which is preliminary data.</text>
</comment>
<evidence type="ECO:0000256" key="1">
    <source>
        <dbReference type="ARBA" id="ARBA00004167"/>
    </source>
</evidence>
<keyword evidence="8" id="KW-0393">Immunoglobulin domain</keyword>
<evidence type="ECO:0000256" key="3">
    <source>
        <dbReference type="ARBA" id="ARBA00022729"/>
    </source>
</evidence>
<sequence length="215" mass="23988">MRDDSAHCVRIRAQKVRKVRPLLDWVLRHVMMNVPGPCFPQVTTSPACGESWYLLYVSKQSYSGCSARVVTVSPGPLIRVEGQPVSIRCDVNDYGGPSEQDFDWEMSREVTGPKIRIISTFESGFSDSLFSRRVASGDISVVRLQDNEAELKIGEVKLTDAGFYLCRTPSTDPTTSGNYNAQVQLRVGLNSKPGFSQDLQFCTFCLVVLLSPRWL</sequence>
<keyword evidence="2" id="KW-0812">Transmembrane</keyword>
<keyword evidence="3" id="KW-0732">Signal</keyword>
<evidence type="ECO:0000259" key="9">
    <source>
        <dbReference type="PROSITE" id="PS50835"/>
    </source>
</evidence>
<dbReference type="InterPro" id="IPR007110">
    <property type="entry name" value="Ig-like_dom"/>
</dbReference>
<dbReference type="InterPro" id="IPR013783">
    <property type="entry name" value="Ig-like_fold"/>
</dbReference>
<evidence type="ECO:0000256" key="2">
    <source>
        <dbReference type="ARBA" id="ARBA00022692"/>
    </source>
</evidence>
<evidence type="ECO:0000256" key="8">
    <source>
        <dbReference type="ARBA" id="ARBA00023319"/>
    </source>
</evidence>
<dbReference type="InterPro" id="IPR036179">
    <property type="entry name" value="Ig-like_dom_sf"/>
</dbReference>
<dbReference type="SUPFAM" id="SSF48726">
    <property type="entry name" value="Immunoglobulin"/>
    <property type="match status" value="1"/>
</dbReference>
<dbReference type="InterPro" id="IPR003599">
    <property type="entry name" value="Ig_sub"/>
</dbReference>
<evidence type="ECO:0000313" key="10">
    <source>
        <dbReference type="EMBL" id="PWA32291.1"/>
    </source>
</evidence>
<evidence type="ECO:0000256" key="5">
    <source>
        <dbReference type="ARBA" id="ARBA00022989"/>
    </source>
</evidence>
<dbReference type="EMBL" id="NHOQ01000199">
    <property type="protein sequence ID" value="PWA32291.1"/>
    <property type="molecule type" value="Genomic_DNA"/>
</dbReference>
<keyword evidence="5" id="KW-1133">Transmembrane helix</keyword>
<name>A0A315W9B4_GAMAF</name>
<dbReference type="Proteomes" id="UP000250572">
    <property type="component" value="Unassembled WGS sequence"/>
</dbReference>
<evidence type="ECO:0000256" key="7">
    <source>
        <dbReference type="ARBA" id="ARBA00023157"/>
    </source>
</evidence>
<dbReference type="InterPro" id="IPR013106">
    <property type="entry name" value="Ig_V-set"/>
</dbReference>
<feature type="domain" description="Ig-like" evidence="9">
    <location>
        <begin position="40"/>
        <end position="176"/>
    </location>
</feature>
<evidence type="ECO:0000313" key="11">
    <source>
        <dbReference type="Proteomes" id="UP000250572"/>
    </source>
</evidence>
<dbReference type="GO" id="GO:0016020">
    <property type="term" value="C:membrane"/>
    <property type="evidence" value="ECO:0007669"/>
    <property type="project" value="UniProtKB-SubCell"/>
</dbReference>
<reference evidence="10 11" key="1">
    <citation type="journal article" date="2018" name="G3 (Bethesda)">
        <title>A High-Quality Reference Genome for the Invasive Mosquitofish Gambusia affinis Using a Chicago Library.</title>
        <authorList>
            <person name="Hoffberg S.L."/>
            <person name="Troendle N.J."/>
            <person name="Glenn T.C."/>
            <person name="Mahmud O."/>
            <person name="Louha S."/>
            <person name="Chalopin D."/>
            <person name="Bennetzen J.L."/>
            <person name="Mauricio R."/>
        </authorList>
    </citation>
    <scope>NUCLEOTIDE SEQUENCE [LARGE SCALE GENOMIC DNA]</scope>
    <source>
        <strain evidence="10">NE01/NJP1002.9</strain>
        <tissue evidence="10">Muscle</tissue>
    </source>
</reference>
<dbReference type="SMART" id="SM00409">
    <property type="entry name" value="IG"/>
    <property type="match status" value="1"/>
</dbReference>
<evidence type="ECO:0000256" key="4">
    <source>
        <dbReference type="ARBA" id="ARBA00022737"/>
    </source>
</evidence>
<comment type="subcellular location">
    <subcellularLocation>
        <location evidence="1">Membrane</location>
        <topology evidence="1">Single-pass membrane protein</topology>
    </subcellularLocation>
</comment>
<gene>
    <name evidence="10" type="ORF">CCH79_00013144</name>
</gene>
<dbReference type="Gene3D" id="2.60.40.10">
    <property type="entry name" value="Immunoglobulins"/>
    <property type="match status" value="1"/>
</dbReference>
<dbReference type="STRING" id="33528.ENSGAFP00000004896"/>
<keyword evidence="6" id="KW-0472">Membrane</keyword>
<protein>
    <recommendedName>
        <fullName evidence="9">Ig-like domain-containing protein</fullName>
    </recommendedName>
</protein>
<keyword evidence="7" id="KW-1015">Disulfide bond</keyword>
<dbReference type="FunFam" id="2.60.40.10:FF:000191">
    <property type="entry name" value="Immunoglobulin superfamily member 3"/>
    <property type="match status" value="1"/>
</dbReference>
<keyword evidence="4" id="KW-0677">Repeat</keyword>